<feature type="transmembrane region" description="Helical" evidence="12">
    <location>
        <begin position="271"/>
        <end position="291"/>
    </location>
</feature>
<keyword evidence="9 11" id="KW-0675">Receptor</keyword>
<reference evidence="14 16" key="1">
    <citation type="journal article" date="2009" name="PLoS Biol.">
        <title>Lineage-specific biology revealed by a finished genome assembly of the mouse.</title>
        <authorList>
            <consortium name="Mouse Genome Sequencing Consortium"/>
            <person name="Church D.M."/>
            <person name="Goodstadt L."/>
            <person name="Hillier L.W."/>
            <person name="Zody M.C."/>
            <person name="Goldstein S."/>
            <person name="She X."/>
            <person name="Bult C.J."/>
            <person name="Agarwala R."/>
            <person name="Cherry J.L."/>
            <person name="DiCuccio M."/>
            <person name="Hlavina W."/>
            <person name="Kapustin Y."/>
            <person name="Meric P."/>
            <person name="Maglott D."/>
            <person name="Birtle Z."/>
            <person name="Marques A.C."/>
            <person name="Graves T."/>
            <person name="Zhou S."/>
            <person name="Teague B."/>
            <person name="Potamousis K."/>
            <person name="Churas C."/>
            <person name="Place M."/>
            <person name="Herschleb J."/>
            <person name="Runnheim R."/>
            <person name="Forrest D."/>
            <person name="Amos-Landgraf J."/>
            <person name="Schwartz D.C."/>
            <person name="Cheng Z."/>
            <person name="Lindblad-Toh K."/>
            <person name="Eichler E.E."/>
            <person name="Ponting C.P."/>
        </authorList>
    </citation>
    <scope>NUCLEOTIDE SEQUENCE [LARGE SCALE GENOMIC DNA]</scope>
    <source>
        <strain evidence="14 16">C57BL/6J</strain>
    </source>
</reference>
<dbReference type="GO" id="GO:0050911">
    <property type="term" value="P:detection of chemical stimulus involved in sensory perception of smell"/>
    <property type="evidence" value="ECO:0000318"/>
    <property type="project" value="GO_Central"/>
</dbReference>
<feature type="transmembrane region" description="Helical" evidence="12">
    <location>
        <begin position="199"/>
        <end position="224"/>
    </location>
</feature>
<evidence type="ECO:0000313" key="16">
    <source>
        <dbReference type="Proteomes" id="UP000000589"/>
    </source>
</evidence>
<dbReference type="PROSITE" id="PS50262">
    <property type="entry name" value="G_PROTEIN_RECEP_F1_2"/>
    <property type="match status" value="1"/>
</dbReference>
<keyword evidence="8 12" id="KW-0472">Membrane</keyword>
<dbReference type="HOGENOM" id="CLU_012526_1_0_1"/>
<dbReference type="GO" id="GO:0005886">
    <property type="term" value="C:plasma membrane"/>
    <property type="evidence" value="ECO:0000318"/>
    <property type="project" value="GO_Central"/>
</dbReference>
<organism evidence="14 16">
    <name type="scientific">Mus musculus</name>
    <name type="common">Mouse</name>
    <dbReference type="NCBI Taxonomy" id="10090"/>
    <lineage>
        <taxon>Eukaryota</taxon>
        <taxon>Metazoa</taxon>
        <taxon>Chordata</taxon>
        <taxon>Craniata</taxon>
        <taxon>Vertebrata</taxon>
        <taxon>Euteleostomi</taxon>
        <taxon>Mammalia</taxon>
        <taxon>Eutheria</taxon>
        <taxon>Euarchontoglires</taxon>
        <taxon>Glires</taxon>
        <taxon>Rodentia</taxon>
        <taxon>Myomorpha</taxon>
        <taxon>Muroidea</taxon>
        <taxon>Muridae</taxon>
        <taxon>Murinae</taxon>
        <taxon>Mus</taxon>
        <taxon>Mus</taxon>
    </lineage>
</organism>
<dbReference type="Proteomes" id="UP000000589">
    <property type="component" value="Chromosome 11"/>
</dbReference>
<reference evidence="14 16" key="2">
    <citation type="journal article" date="2011" name="PLoS Biol.">
        <title>Modernizing reference genome assemblies.</title>
        <authorList>
            <person name="Church D.M."/>
            <person name="Schneider V.A."/>
            <person name="Graves T."/>
            <person name="Auger K."/>
            <person name="Cunningham F."/>
            <person name="Bouk N."/>
            <person name="Chen H.C."/>
            <person name="Agarwala R."/>
            <person name="McLaren W.M."/>
            <person name="Ritchie G.R."/>
            <person name="Albracht D."/>
            <person name="Kremitzki M."/>
            <person name="Rock S."/>
            <person name="Kotkiewicz H."/>
            <person name="Kremitzki C."/>
            <person name="Wollam A."/>
            <person name="Trani L."/>
            <person name="Fulton L."/>
            <person name="Fulton R."/>
            <person name="Matthews L."/>
            <person name="Whitehead S."/>
            <person name="Chow W."/>
            <person name="Torrance J."/>
            <person name="Dunn M."/>
            <person name="Harden G."/>
            <person name="Threadgold G."/>
            <person name="Wood J."/>
            <person name="Collins J."/>
            <person name="Heath P."/>
            <person name="Griffiths G."/>
            <person name="Pelan S."/>
            <person name="Grafham D."/>
            <person name="Eichler E.E."/>
            <person name="Weinstock G."/>
            <person name="Mardis E.R."/>
            <person name="Wilson R.K."/>
            <person name="Howe K."/>
            <person name="Flicek P."/>
            <person name="Hubbard T."/>
        </authorList>
    </citation>
    <scope>NUCLEOTIDE SEQUENCE [LARGE SCALE GENOMIC DNA]</scope>
    <source>
        <strain evidence="14 16">C57BL/6J</strain>
    </source>
</reference>
<dbReference type="InterPro" id="IPR000276">
    <property type="entry name" value="GPCR_Rhodpsn"/>
</dbReference>
<dbReference type="STRING" id="10090.ENSMUSP00000136008"/>
<dbReference type="RNAct" id="Q5NC45">
    <property type="molecule type" value="protein"/>
</dbReference>
<dbReference type="PaxDb" id="10090-ENSMUSP00000136008"/>
<dbReference type="BioGRID-ORCS" id="257932">
    <property type="hits" value="2 hits in 72 CRISPR screens"/>
</dbReference>
<feature type="domain" description="G-protein coupled receptors family 1 profile" evidence="13">
    <location>
        <begin position="40"/>
        <end position="289"/>
    </location>
</feature>
<evidence type="ECO:0000256" key="5">
    <source>
        <dbReference type="ARBA" id="ARBA00022725"/>
    </source>
</evidence>
<dbReference type="PRINTS" id="PR00237">
    <property type="entry name" value="GPCRRHODOPSN"/>
</dbReference>
<dbReference type="PROSITE" id="PS00237">
    <property type="entry name" value="G_PROTEIN_RECEP_F1_1"/>
    <property type="match status" value="1"/>
</dbReference>
<feature type="transmembrane region" description="Helical" evidence="12">
    <location>
        <begin position="236"/>
        <end position="259"/>
    </location>
</feature>
<dbReference type="GeneID" id="257932"/>
<sequence length="344" mass="38404">MDLKNKTTSSFILLGLFPSCRYPNLLISFILLIYTLASAGNSLLILLIWLDPRLHTPMYFLLSQLSVIDLAYISCTVPKAAINYFTGRQNISFFACATQMFSFLTLGLAECILLTLMAYDRYVAVCNPLRYTILMSPKVCLMMAASTWIGAVAAALVHTVYPMNFPICGSREINHYFCEMPAILRMSCVDTSVYEMVKFVSTIIFLLTPFTLILTSYTLIFLTVLRMNSPKGRNKALATCSSHLTVVSLYFGQAIFIYMTPTSSHTPDQDQVGAVLGTIVTPMLNPLIYSLRNKEVIGALQKCTGRCCSRDRVGSLRCCTQKCPILHLKSEFKSKEIQIGNRAL</sequence>
<keyword evidence="2 12" id="KW-1003">Cell membrane</keyword>
<comment type="subcellular location">
    <subcellularLocation>
        <location evidence="1 12">Cell membrane</location>
        <topology evidence="1 12">Multi-pass membrane protein</topology>
    </subcellularLocation>
</comment>
<dbReference type="Pfam" id="PF13853">
    <property type="entry name" value="7tm_4"/>
    <property type="match status" value="1"/>
</dbReference>
<dbReference type="ExpressionAtlas" id="Q5NC45">
    <property type="expression patterns" value="differential"/>
</dbReference>
<keyword evidence="10 11" id="KW-0807">Transducer</keyword>
<dbReference type="KEGG" id="mmu:257932"/>
<dbReference type="UCSC" id="uc007jbp.2">
    <property type="organism name" value="mouse"/>
</dbReference>
<evidence type="ECO:0000256" key="1">
    <source>
        <dbReference type="ARBA" id="ARBA00004651"/>
    </source>
</evidence>
<dbReference type="GO" id="GO:0004984">
    <property type="term" value="F:olfactory receptor activity"/>
    <property type="evidence" value="ECO:0000247"/>
    <property type="project" value="MGI"/>
</dbReference>
<evidence type="ECO:0000256" key="8">
    <source>
        <dbReference type="ARBA" id="ARBA00023136"/>
    </source>
</evidence>
<accession>Q5NC45</accession>
<keyword evidence="6 12" id="KW-1133">Transmembrane helix</keyword>
<evidence type="ECO:0000256" key="12">
    <source>
        <dbReference type="RuleBase" id="RU363047"/>
    </source>
</evidence>
<dbReference type="RefSeq" id="NP_001011770.2">
    <property type="nucleotide sequence ID" value="NM_001011770.2"/>
</dbReference>
<gene>
    <name evidence="14 15" type="primary">Or2av9</name>
    <name evidence="15" type="synonym">Olfr332</name>
</gene>
<evidence type="ECO:0000256" key="9">
    <source>
        <dbReference type="ARBA" id="ARBA00023170"/>
    </source>
</evidence>
<dbReference type="Bgee" id="ENSMUSG00000050813">
    <property type="expression patterns" value="Expressed in testis"/>
</dbReference>
<dbReference type="MGI" id="MGI:3030166">
    <property type="gene designation" value="Or2av9"/>
</dbReference>
<dbReference type="GO" id="GO:0007608">
    <property type="term" value="P:sensory perception of smell"/>
    <property type="evidence" value="ECO:0000247"/>
    <property type="project" value="MGI"/>
</dbReference>
<proteinExistence type="inferred from homology"/>
<evidence type="ECO:0000259" key="13">
    <source>
        <dbReference type="PROSITE" id="PS50262"/>
    </source>
</evidence>
<dbReference type="SMR" id="Q5NC45"/>
<dbReference type="SUPFAM" id="SSF81321">
    <property type="entry name" value="Family A G protein-coupled receptor-like"/>
    <property type="match status" value="1"/>
</dbReference>
<evidence type="ECO:0000256" key="6">
    <source>
        <dbReference type="ARBA" id="ARBA00022989"/>
    </source>
</evidence>
<dbReference type="OMA" id="FIYMTPT"/>
<evidence type="ECO:0000313" key="14">
    <source>
        <dbReference type="Ensembl" id="ENSMUSP00000136008.2"/>
    </source>
</evidence>
<feature type="transmembrane region" description="Helical" evidence="12">
    <location>
        <begin position="25"/>
        <end position="49"/>
    </location>
</feature>
<dbReference type="eggNOG" id="ENOG502SK32">
    <property type="taxonomic scope" value="Eukaryota"/>
</dbReference>
<evidence type="ECO:0000256" key="7">
    <source>
        <dbReference type="ARBA" id="ARBA00023040"/>
    </source>
</evidence>
<dbReference type="GO" id="GO:0004930">
    <property type="term" value="F:G protein-coupled receptor activity"/>
    <property type="evidence" value="ECO:0007669"/>
    <property type="project" value="UniProtKB-KW"/>
</dbReference>
<keyword evidence="3 12" id="KW-0716">Sensory transduction</keyword>
<dbReference type="CTD" id="257932"/>
<evidence type="ECO:0000256" key="4">
    <source>
        <dbReference type="ARBA" id="ARBA00022692"/>
    </source>
</evidence>
<evidence type="ECO:0000256" key="11">
    <source>
        <dbReference type="RuleBase" id="RU000688"/>
    </source>
</evidence>
<dbReference type="Ensembl" id="ENSMUST00000180165.3">
    <property type="protein sequence ID" value="ENSMUSP00000136008.2"/>
    <property type="gene ID" value="ENSMUSG00000050813.8"/>
</dbReference>
<feature type="transmembrane region" description="Helical" evidence="12">
    <location>
        <begin position="139"/>
        <end position="161"/>
    </location>
</feature>
<evidence type="ECO:0000256" key="3">
    <source>
        <dbReference type="ARBA" id="ARBA00022606"/>
    </source>
</evidence>
<dbReference type="OrthoDB" id="10017003at2759"/>
<dbReference type="InParanoid" id="Q5NC45"/>
<keyword evidence="7 11" id="KW-0297">G-protein coupled receptor</keyword>
<reference evidence="14" key="3">
    <citation type="submission" date="2025-08" db="UniProtKB">
        <authorList>
            <consortium name="Ensembl"/>
        </authorList>
    </citation>
    <scope>IDENTIFICATION</scope>
    <source>
        <strain evidence="14">C57BL/6J</strain>
    </source>
</reference>
<dbReference type="InterPro" id="IPR000725">
    <property type="entry name" value="Olfact_rcpt"/>
</dbReference>
<evidence type="ECO:0000256" key="10">
    <source>
        <dbReference type="ARBA" id="ARBA00023224"/>
    </source>
</evidence>
<keyword evidence="5 12" id="KW-0552">Olfaction</keyword>
<evidence type="ECO:0000313" key="15">
    <source>
        <dbReference type="MGI" id="MGI:3030166"/>
    </source>
</evidence>
<dbReference type="PANTHER" id="PTHR26453">
    <property type="entry name" value="OLFACTORY RECEPTOR"/>
    <property type="match status" value="1"/>
</dbReference>
<dbReference type="AlphaFoldDB" id="Q5NC45"/>
<dbReference type="Gene3D" id="1.20.1070.10">
    <property type="entry name" value="Rhodopsin 7-helix transmembrane proteins"/>
    <property type="match status" value="1"/>
</dbReference>
<keyword evidence="16" id="KW-1185">Reference proteome</keyword>
<dbReference type="VEuPathDB" id="HostDB:ENSMUSG00000050813"/>
<dbReference type="FunCoup" id="Q5NC45">
    <property type="interactions" value="1390"/>
</dbReference>
<dbReference type="CDD" id="cd15421">
    <property type="entry name" value="7tmA_OR2T-like"/>
    <property type="match status" value="1"/>
</dbReference>
<comment type="similarity">
    <text evidence="11">Belongs to the G-protein coupled receptor 1 family.</text>
</comment>
<feature type="transmembrane region" description="Helical" evidence="12">
    <location>
        <begin position="61"/>
        <end position="85"/>
    </location>
</feature>
<dbReference type="InterPro" id="IPR017452">
    <property type="entry name" value="GPCR_Rhodpsn_7TM"/>
</dbReference>
<dbReference type="PhylomeDB" id="Q5NC45"/>
<name>Q5NC45_MOUSE</name>
<dbReference type="GO" id="GO:0007186">
    <property type="term" value="P:G protein-coupled receptor signaling pathway"/>
    <property type="evidence" value="ECO:0000247"/>
    <property type="project" value="MGI"/>
</dbReference>
<keyword evidence="4 11" id="KW-0812">Transmembrane</keyword>
<protein>
    <recommendedName>
        <fullName evidence="12">Olfactory receptor</fullName>
    </recommendedName>
</protein>
<dbReference type="PRINTS" id="PR00245">
    <property type="entry name" value="OLFACTORYR"/>
</dbReference>
<dbReference type="GO" id="GO:0016020">
    <property type="term" value="C:membrane"/>
    <property type="evidence" value="ECO:0000247"/>
    <property type="project" value="MGI"/>
</dbReference>
<evidence type="ECO:0000256" key="2">
    <source>
        <dbReference type="ARBA" id="ARBA00022475"/>
    </source>
</evidence>
<feature type="transmembrane region" description="Helical" evidence="12">
    <location>
        <begin position="91"/>
        <end position="119"/>
    </location>
</feature>
<dbReference type="FunFam" id="1.20.1070.10:FF:000008">
    <property type="entry name" value="Olfactory receptor"/>
    <property type="match status" value="1"/>
</dbReference>
<dbReference type="GeneTree" id="ENSGT01150000286990"/>
<dbReference type="AGR" id="MGI:3030166"/>
<reference evidence="14" key="4">
    <citation type="submission" date="2025-09" db="UniProtKB">
        <authorList>
            <consortium name="Ensembl"/>
        </authorList>
    </citation>
    <scope>IDENTIFICATION</scope>
    <source>
        <strain evidence="14">C57BL/6J</strain>
    </source>
</reference>